<name>A0A6A0AF52_HAELA</name>
<feature type="region of interest" description="Disordered" evidence="1">
    <location>
        <begin position="58"/>
        <end position="84"/>
    </location>
</feature>
<dbReference type="AlphaFoldDB" id="A0A6A0AF52"/>
<dbReference type="EMBL" id="BLLF01005505">
    <property type="protein sequence ID" value="GFH31285.1"/>
    <property type="molecule type" value="Genomic_DNA"/>
</dbReference>
<protein>
    <submittedName>
        <fullName evidence="2">Uncharacterized protein</fullName>
    </submittedName>
</protein>
<proteinExistence type="predicted"/>
<accession>A0A6A0AF52</accession>
<sequence>MSTPSIRMLPDWKGGVPRAKRIRSYKVQLVSTATNSKELRATKRRSIGGALGAGAIVSQEPRSAAKGCSLAEQQGTARSTQKQP</sequence>
<evidence type="ECO:0000313" key="2">
    <source>
        <dbReference type="EMBL" id="GFH31285.1"/>
    </source>
</evidence>
<reference evidence="2 3" key="1">
    <citation type="submission" date="2020-02" db="EMBL/GenBank/DDBJ databases">
        <title>Draft genome sequence of Haematococcus lacustris strain NIES-144.</title>
        <authorList>
            <person name="Morimoto D."/>
            <person name="Nakagawa S."/>
            <person name="Yoshida T."/>
            <person name="Sawayama S."/>
        </authorList>
    </citation>
    <scope>NUCLEOTIDE SEQUENCE [LARGE SCALE GENOMIC DNA]</scope>
    <source>
        <strain evidence="2 3">NIES-144</strain>
    </source>
</reference>
<dbReference type="Proteomes" id="UP000485058">
    <property type="component" value="Unassembled WGS sequence"/>
</dbReference>
<feature type="compositionally biased region" description="Polar residues" evidence="1">
    <location>
        <begin position="71"/>
        <end position="84"/>
    </location>
</feature>
<evidence type="ECO:0000313" key="3">
    <source>
        <dbReference type="Proteomes" id="UP000485058"/>
    </source>
</evidence>
<evidence type="ECO:0000256" key="1">
    <source>
        <dbReference type="SAM" id="MobiDB-lite"/>
    </source>
</evidence>
<keyword evidence="3" id="KW-1185">Reference proteome</keyword>
<gene>
    <name evidence="2" type="ORF">HaLaN_30297</name>
</gene>
<comment type="caution">
    <text evidence="2">The sequence shown here is derived from an EMBL/GenBank/DDBJ whole genome shotgun (WGS) entry which is preliminary data.</text>
</comment>
<feature type="non-terminal residue" evidence="2">
    <location>
        <position position="1"/>
    </location>
</feature>
<organism evidence="2 3">
    <name type="scientific">Haematococcus lacustris</name>
    <name type="common">Green alga</name>
    <name type="synonym">Haematococcus pluvialis</name>
    <dbReference type="NCBI Taxonomy" id="44745"/>
    <lineage>
        <taxon>Eukaryota</taxon>
        <taxon>Viridiplantae</taxon>
        <taxon>Chlorophyta</taxon>
        <taxon>core chlorophytes</taxon>
        <taxon>Chlorophyceae</taxon>
        <taxon>CS clade</taxon>
        <taxon>Chlamydomonadales</taxon>
        <taxon>Haematococcaceae</taxon>
        <taxon>Haematococcus</taxon>
    </lineage>
</organism>